<dbReference type="InterPro" id="IPR003740">
    <property type="entry name" value="YitT"/>
</dbReference>
<dbReference type="InterPro" id="IPR019264">
    <property type="entry name" value="DUF2179"/>
</dbReference>
<dbReference type="GO" id="GO:0005886">
    <property type="term" value="C:plasma membrane"/>
    <property type="evidence" value="ECO:0007669"/>
    <property type="project" value="UniProtKB-SubCell"/>
</dbReference>
<reference evidence="8 9" key="1">
    <citation type="submission" date="2016-09" db="EMBL/GenBank/DDBJ databases">
        <authorList>
            <person name="Capua I."/>
            <person name="De Benedictis P."/>
            <person name="Joannis T."/>
            <person name="Lombin L.H."/>
            <person name="Cattoli G."/>
        </authorList>
    </citation>
    <scope>NUCLEOTIDE SEQUENCE [LARGE SCALE GENOMIC DNA]</scope>
    <source>
        <strain evidence="8 9">GluBS11</strain>
    </source>
</reference>
<feature type="transmembrane region" description="Helical" evidence="6">
    <location>
        <begin position="7"/>
        <end position="26"/>
    </location>
</feature>
<dbReference type="EMBL" id="FMKA01000011">
    <property type="protein sequence ID" value="SCP97566.1"/>
    <property type="molecule type" value="Genomic_DNA"/>
</dbReference>
<comment type="subcellular location">
    <subcellularLocation>
        <location evidence="1">Cell membrane</location>
        <topology evidence="1">Multi-pass membrane protein</topology>
    </subcellularLocation>
</comment>
<dbReference type="InterPro" id="IPR015867">
    <property type="entry name" value="N-reg_PII/ATP_PRibTrfase_C"/>
</dbReference>
<dbReference type="Proteomes" id="UP000199315">
    <property type="component" value="Unassembled WGS sequence"/>
</dbReference>
<feature type="transmembrane region" description="Helical" evidence="6">
    <location>
        <begin position="75"/>
        <end position="92"/>
    </location>
</feature>
<protein>
    <submittedName>
        <fullName evidence="8">Uncharacterized membrane-anchored protein YitT, contains DUF161 and DUF2179 domains</fullName>
    </submittedName>
</protein>
<keyword evidence="4 6" id="KW-1133">Transmembrane helix</keyword>
<dbReference type="OrthoDB" id="1758221at2"/>
<name>A0A1D3TU69_9FIRM</name>
<dbReference type="Gene3D" id="3.30.70.120">
    <property type="match status" value="1"/>
</dbReference>
<sequence length="275" mass="30739">MYKIIKRLFWILVGQFIGAGAFRLVLVPNQLVAPGFGGVATVLNNLFGFNMQMTLIVLCIPVLLWSFFSYDRKQVFYAAFSYGAFTFGIGIVGKIFDPFITDPIIATVVAGVMLGVATGIILRQEVANGPEAIVGLYLNEKKDLSVGNFFMVLNTVIIFSSVIYGDFTFIVYSLICNMISSRITDYVIIGLNKYYIVNIMSDNYLDITDYIRKELHRRVTFIQGMDTTNVKKKMLIQTVVSNRELVSLKMYVKGLKDDSFVYVTESAGLIGGGFE</sequence>
<evidence type="ECO:0000313" key="9">
    <source>
        <dbReference type="Proteomes" id="UP000199315"/>
    </source>
</evidence>
<feature type="domain" description="DUF2179" evidence="7">
    <location>
        <begin position="217"/>
        <end position="268"/>
    </location>
</feature>
<evidence type="ECO:0000256" key="6">
    <source>
        <dbReference type="SAM" id="Phobius"/>
    </source>
</evidence>
<dbReference type="Pfam" id="PF02588">
    <property type="entry name" value="YitT_membrane"/>
    <property type="match status" value="1"/>
</dbReference>
<keyword evidence="5 6" id="KW-0472">Membrane</keyword>
<evidence type="ECO:0000256" key="4">
    <source>
        <dbReference type="ARBA" id="ARBA00022989"/>
    </source>
</evidence>
<evidence type="ECO:0000256" key="3">
    <source>
        <dbReference type="ARBA" id="ARBA00022692"/>
    </source>
</evidence>
<evidence type="ECO:0000259" key="7">
    <source>
        <dbReference type="Pfam" id="PF10035"/>
    </source>
</evidence>
<dbReference type="InterPro" id="IPR051461">
    <property type="entry name" value="UPF0750_membrane"/>
</dbReference>
<proteinExistence type="predicted"/>
<feature type="transmembrane region" description="Helical" evidence="6">
    <location>
        <begin position="144"/>
        <end position="164"/>
    </location>
</feature>
<dbReference type="PIRSF" id="PIRSF006483">
    <property type="entry name" value="Membrane_protein_YitT"/>
    <property type="match status" value="1"/>
</dbReference>
<dbReference type="RefSeq" id="WP_091233808.1">
    <property type="nucleotide sequence ID" value="NZ_FMKA01000011.1"/>
</dbReference>
<dbReference type="Pfam" id="PF10035">
    <property type="entry name" value="DUF2179"/>
    <property type="match status" value="1"/>
</dbReference>
<accession>A0A1D3TU69</accession>
<evidence type="ECO:0000256" key="1">
    <source>
        <dbReference type="ARBA" id="ARBA00004651"/>
    </source>
</evidence>
<evidence type="ECO:0000256" key="5">
    <source>
        <dbReference type="ARBA" id="ARBA00023136"/>
    </source>
</evidence>
<dbReference type="PANTHER" id="PTHR33545:SF5">
    <property type="entry name" value="UPF0750 MEMBRANE PROTEIN YITT"/>
    <property type="match status" value="1"/>
</dbReference>
<feature type="transmembrane region" description="Helical" evidence="6">
    <location>
        <begin position="104"/>
        <end position="123"/>
    </location>
</feature>
<dbReference type="PANTHER" id="PTHR33545">
    <property type="entry name" value="UPF0750 MEMBRANE PROTEIN YITT-RELATED"/>
    <property type="match status" value="1"/>
</dbReference>
<feature type="transmembrane region" description="Helical" evidence="6">
    <location>
        <begin position="46"/>
        <end position="68"/>
    </location>
</feature>
<keyword evidence="2" id="KW-1003">Cell membrane</keyword>
<dbReference type="AlphaFoldDB" id="A0A1D3TU69"/>
<evidence type="ECO:0000256" key="2">
    <source>
        <dbReference type="ARBA" id="ARBA00022475"/>
    </source>
</evidence>
<keyword evidence="3 6" id="KW-0812">Transmembrane</keyword>
<keyword evidence="9" id="KW-1185">Reference proteome</keyword>
<organism evidence="8 9">
    <name type="scientific">Anaerobium acetethylicum</name>
    <dbReference type="NCBI Taxonomy" id="1619234"/>
    <lineage>
        <taxon>Bacteria</taxon>
        <taxon>Bacillati</taxon>
        <taxon>Bacillota</taxon>
        <taxon>Clostridia</taxon>
        <taxon>Lachnospirales</taxon>
        <taxon>Lachnospiraceae</taxon>
        <taxon>Anaerobium</taxon>
    </lineage>
</organism>
<evidence type="ECO:0000313" key="8">
    <source>
        <dbReference type="EMBL" id="SCP97566.1"/>
    </source>
</evidence>
<gene>
    <name evidence="8" type="ORF">SAMN05421730_101193</name>
</gene>